<evidence type="ECO:0000256" key="1">
    <source>
        <dbReference type="SAM" id="SignalP"/>
    </source>
</evidence>
<sequence>MRSVIGQFVVLVGLLLASYPLHAAEPADSIRGTINSQLDAFQRDDWAEAFTYASPVLQKIFGTPDRFRNMVLGGYRAVYRPQQVTFRELDTSGPRPVQIVFFIGPDGLAYLAAYEMEQQQDGSWRISAVQLIRDAAKAV</sequence>
<feature type="signal peptide" evidence="1">
    <location>
        <begin position="1"/>
        <end position="23"/>
    </location>
</feature>
<dbReference type="EMBL" id="CP102480">
    <property type="protein sequence ID" value="UUX51998.1"/>
    <property type="molecule type" value="Genomic_DNA"/>
</dbReference>
<evidence type="ECO:0000313" key="2">
    <source>
        <dbReference type="EMBL" id="UUX51998.1"/>
    </source>
</evidence>
<name>A0A9J7AY49_9PROT</name>
<proteinExistence type="predicted"/>
<keyword evidence="3" id="KW-1185">Reference proteome</keyword>
<feature type="chain" id="PRO_5039922262" evidence="1">
    <location>
        <begin position="24"/>
        <end position="139"/>
    </location>
</feature>
<gene>
    <name evidence="2" type="ORF">NUH88_09895</name>
</gene>
<reference evidence="2" key="1">
    <citation type="submission" date="2022-08" db="EMBL/GenBank/DDBJ databases">
        <title>Nisaea acidiphila sp. nov., isolated from a marine algal debris and emended description of the genus Nisaea Urios et al. 2008.</title>
        <authorList>
            <person name="Kwon K."/>
        </authorList>
    </citation>
    <scope>NUCLEOTIDE SEQUENCE</scope>
    <source>
        <strain evidence="2">MEBiC11861</strain>
    </source>
</reference>
<dbReference type="KEGG" id="naci:NUH88_09895"/>
<evidence type="ECO:0000313" key="3">
    <source>
        <dbReference type="Proteomes" id="UP001060336"/>
    </source>
</evidence>
<dbReference type="AlphaFoldDB" id="A0A9J7AY49"/>
<keyword evidence="1" id="KW-0732">Signal</keyword>
<dbReference type="InterPro" id="IPR032347">
    <property type="entry name" value="DUF4864"/>
</dbReference>
<accession>A0A9J7AY49</accession>
<dbReference type="RefSeq" id="WP_257771802.1">
    <property type="nucleotide sequence ID" value="NZ_CP102480.1"/>
</dbReference>
<protein>
    <submittedName>
        <fullName evidence="2">DUF4864 domain-containing protein</fullName>
    </submittedName>
</protein>
<dbReference type="Proteomes" id="UP001060336">
    <property type="component" value="Chromosome"/>
</dbReference>
<dbReference type="Pfam" id="PF16156">
    <property type="entry name" value="DUF4864"/>
    <property type="match status" value="1"/>
</dbReference>
<organism evidence="2 3">
    <name type="scientific">Nisaea acidiphila</name>
    <dbReference type="NCBI Taxonomy" id="1862145"/>
    <lineage>
        <taxon>Bacteria</taxon>
        <taxon>Pseudomonadati</taxon>
        <taxon>Pseudomonadota</taxon>
        <taxon>Alphaproteobacteria</taxon>
        <taxon>Rhodospirillales</taxon>
        <taxon>Thalassobaculaceae</taxon>
        <taxon>Nisaea</taxon>
    </lineage>
</organism>